<feature type="transmembrane region" description="Helical" evidence="15">
    <location>
        <begin position="1283"/>
        <end position="1313"/>
    </location>
</feature>
<keyword evidence="12" id="KW-0455">Luminescence</keyword>
<feature type="transmembrane region" description="Helical" evidence="15">
    <location>
        <begin position="169"/>
        <end position="191"/>
    </location>
</feature>
<proteinExistence type="inferred from homology"/>
<reference evidence="18" key="1">
    <citation type="submission" date="2020-05" db="UniProtKB">
        <authorList>
            <consortium name="EnsemblMetazoa"/>
        </authorList>
    </citation>
    <scope>IDENTIFICATION</scope>
    <source>
        <strain evidence="18">Jacobina</strain>
    </source>
</reference>
<evidence type="ECO:0000256" key="14">
    <source>
        <dbReference type="ARBA" id="ARBA00048497"/>
    </source>
</evidence>
<dbReference type="EMBL" id="AJWK01017694">
    <property type="status" value="NOT_ANNOTATED_CDS"/>
    <property type="molecule type" value="Genomic_DNA"/>
</dbReference>
<dbReference type="Gene3D" id="2.30.38.10">
    <property type="entry name" value="Luciferase, Domain 3"/>
    <property type="match status" value="5"/>
</dbReference>
<keyword evidence="15" id="KW-1133">Transmembrane helix</keyword>
<feature type="transmembrane region" description="Helical" evidence="15">
    <location>
        <begin position="20"/>
        <end position="41"/>
    </location>
</feature>
<evidence type="ECO:0000256" key="5">
    <source>
        <dbReference type="ARBA" id="ARBA00019043"/>
    </source>
</evidence>
<keyword evidence="9" id="KW-0560">Oxidoreductase</keyword>
<dbReference type="EMBL" id="AJWK01017695">
    <property type="status" value="NOT_ANNOTATED_CDS"/>
    <property type="molecule type" value="Genomic_DNA"/>
</dbReference>
<feature type="domain" description="AMP-dependent synthetase/ligase" evidence="16">
    <location>
        <begin position="1605"/>
        <end position="1975"/>
    </location>
</feature>
<feature type="domain" description="AMP-binding enzyme C-terminal" evidence="17">
    <location>
        <begin position="539"/>
        <end position="593"/>
    </location>
</feature>
<evidence type="ECO:0000256" key="11">
    <source>
        <dbReference type="ARBA" id="ARBA00023140"/>
    </source>
</evidence>
<dbReference type="VEuPathDB" id="VectorBase:LLONM1_002164"/>
<feature type="domain" description="AMP-binding enzyme C-terminal" evidence="17">
    <location>
        <begin position="2503"/>
        <end position="2579"/>
    </location>
</feature>
<dbReference type="EMBL" id="AJWK01017696">
    <property type="status" value="NOT_ANNOTATED_CDS"/>
    <property type="molecule type" value="Genomic_DNA"/>
</dbReference>
<name>A0A1B0GIW0_LUTLO</name>
<dbReference type="Gene3D" id="3.40.50.980">
    <property type="match status" value="10"/>
</dbReference>
<sequence length="2599" mass="288186">MQEEGLKAGDVIGICSENRLDFPCVLFGAFCLGITVAPLNLTYSDSELHHSLNLSKPKYIFASPYVIEKVAHVVKKNAFVRKVVVFGEDNFSLKGIQCSKDFLESRRYPDGLPFYAKPINIKDTVALILCSSGTTGLPKGVQLTQYNILVAIAHIGLGVFSIDMPRKDMVILGIIPWFHAFGCLTLCGMSLSGIRMVLLPKFEEFLFLSCIENYKVTQMFLVPPLMVFLAKHPLVDTYDMSTVEEIICGAAPLSKEIEEAVSKRIGVVVKQGYGMSEMTLSTLLQTNLRKPGSVGNLRPGMWGKVIDPENGKILGPNQPGELCFKGSQNMKGYIGNDRATKETIDADGWLHTGDIGYFDDDEQFFIVDRLKELIKYKGYQVPPAEIEALLLTHPKIRDAAVVGLPDEAAGELPFAFVVKQPDVDLTEAEVIDFVAKKASPAKRLHGSVGTVVIGTYCKVVDPETGEILGPNQSGELCFKGPQIMRGYIGNDAATKDTMDKDGWLHTGDVGYYDEDKFFFIVDRLKELIKYKGFQVPPAELEALLVAHPKVLDAAVIGLPDEAAGELPLAFVVKKPNTDVTEKEIKDYIASKIEAETEKEITYGEIKEKALILVDFFHKNGIKAGDVIGICSENCNEFVYTVYGALLAGVTVAPINFSYKEGEISHAFQLTKPKIIFGTRSNIDRLINVAKECPFVEKIVQFGWPSGIKGVLYFHDIINDQRNASRTNQDYESPHEDLDRNAVIVLSSGTTGLPKGVQITERNILALFGQFIDDKFFEGTCGITLISLPRFEEKLFLSSIEKYKANKILMVPPLMVFLAKNPLVSKYDLSSLRELYCGAAPLSKEVEDAVKARIRNIKEIRQGYALSETSLSALFSKGRTKPGSSGTVVSATYCKVVDPETGKILGPNQPGELCFKGPQIMRGYIGNDAATKDTMDKDGYFHTGDVGYYDEDKYFFIVDRLKELIKYKGFQVPPAELEALLVAHPKVLDAAVIGLPDDAAGELPLAFVVKKPHTDVTEKEIKDYIASKVTNYKQLRGAFFAGWLYTTSSTIQATTMSDEEKYIIFGGERTTDFTKIVGSLGELLLFQLNNNGDKVGIIDGLTGKETTYREIKEKALHLAEFFRQNGVKAGDVIGICSENRIEFPFTVFGALLMGATVTTLNLLYTEREMIHTLQLTRPKVIFGTELAVERLIDVTKKCPFVEKIIQYGDTEIVKGVLLFQDILKDGRYAKPEDEFVNPPENLDRSALIMMSSGTTGLPKGVQITERNILATDARSKLYSEDMELIILSIIPWFHVYGLMTLISSSIGGIVLILLPRFEEHLFLSSIEKYKATHAFMVPPLMVFLAKHPLVDKYDLSSLQELFCGAAPLSKEVEDAVKARIPNIKGIRQGFGLSETTLSVLSTSGETTKPGSVGTVVIGTYCKVVDPETGKILGPNQPGELCFKGPQIMRGYIGNDAATKDTMDKDGWLHTGDVGYYDEDKFFFIVDRLKELIKYKGFQVPPAELEALLVAHPKVLDAAVIGLPDDAAGELPLAFVVKKPNTDVSEKEIKDYIASKVTNYKQLRGVFVRLSYAEVMPQESFVIYGGPAVIDYSSNYKTLAEYVLKTLKENGNKIAIIDGATGEPITYTNLLDRALTLVKYLQGKGIGRDVIGLCCENRLEFAVVVFATILCGATLSTINPRYVKREIKHVVDLTTPKIIFVTSSAMENVQEVCKDAPSVQEIIHIGHTSGINLSRTPNFKQILKDPKNKMTEREYKLPQIDKEQNDGFILMSSGTTGLPKGVVLSDLNMLEALGNLEETKRSMFTLPNVCSLGILPWFHSYGLVTLICLITKGVRIVSLPRFEEKTFLNAIQNYKVTHAFVVPPLMVFLAKNPNLKNYNLSCLKELFYGAAPLGKDTEDEVKQQIPSLTKVQQGYGMTETTLTVLGSRGSVPVQGSAGVITARTWGKVIDMETGEILGPNRRGELCFKGPTIMKGYYRNPKATQDTIKDGWLHTGDVGYYDEGKNFYIVDRLKELIKYNSFPSEVLENFPQKYKSLGELYYDKLYDAGNETEIIDANSGRRLSRKELLDKTERLAGYLTKLGIKPGHSIAIVSENRLEFPVVVLAAFFSGTALNPLSPTYTEREILHAFTIVQPRVVFVSPAVMDKVKAVLKKLNLRSILIQLDEDGKRGRQAFNFSDIIKIDRLKPKNKFKPPTVDIAKTVALILLSSGTTGLQKCVQITHLNLLAALSSTMELFVHFERNKDVILTVMPWCHCFALMTTLRLLAFGVRIVSLPRFEEGKYIKAIEDYSVSVCFVAPPVMLWFSKAPILEKHNLRTIREIYSGSAPLSIEIVQMCFVAPPVMLWFSKAPILEKHNLRTIREIYSGSAPLSIEIVQSIQKRIPNLQVVYNGYGLTETTTGVLHADSRKSKSNSIGCLWRGIWGKVVHQETGAVLPPNTPGELCFKGGQVTLGYMGNEEETRNAIDADGWLHTGDIGYHDDDKEFFIVGRAKELIKYKGFQVPPAELEALLLGHPKVKDAAVIGLPDEVAGELPMALVVKKSNISVREEELIYFIDGQVSYPKKLRGGLKFVDEIPKNANGKIMRQELKKKYGKIKGFSSKL</sequence>
<evidence type="ECO:0000256" key="10">
    <source>
        <dbReference type="ARBA" id="ARBA00023033"/>
    </source>
</evidence>
<dbReference type="CDD" id="cd05911">
    <property type="entry name" value="Firefly_Luc_like"/>
    <property type="match status" value="2"/>
</dbReference>
<dbReference type="VEuPathDB" id="VectorBase:LLONM1_003372"/>
<dbReference type="EnsemblMetazoa" id="LLOJ005616-RA">
    <property type="protein sequence ID" value="LLOJ005616-PA"/>
    <property type="gene ID" value="LLOJ005616"/>
</dbReference>
<dbReference type="GO" id="GO:0016405">
    <property type="term" value="F:CoA-ligase activity"/>
    <property type="evidence" value="ECO:0007669"/>
    <property type="project" value="TreeGrafter"/>
</dbReference>
<feature type="domain" description="AMP-dependent synthetase/ligase" evidence="16">
    <location>
        <begin position="2"/>
        <end position="333"/>
    </location>
</feature>
<evidence type="ECO:0000256" key="15">
    <source>
        <dbReference type="SAM" id="Phobius"/>
    </source>
</evidence>
<evidence type="ECO:0000256" key="9">
    <source>
        <dbReference type="ARBA" id="ARBA00023002"/>
    </source>
</evidence>
<dbReference type="VEuPathDB" id="VectorBase:LLONM1_006682"/>
<evidence type="ECO:0000256" key="6">
    <source>
        <dbReference type="ARBA" id="ARBA00022741"/>
    </source>
</evidence>
<dbReference type="InterPro" id="IPR045851">
    <property type="entry name" value="AMP-bd_C_sf"/>
</dbReference>
<evidence type="ECO:0000256" key="13">
    <source>
        <dbReference type="ARBA" id="ARBA00023262"/>
    </source>
</evidence>
<dbReference type="GO" id="GO:0008218">
    <property type="term" value="P:bioluminescence"/>
    <property type="evidence" value="ECO:0007669"/>
    <property type="project" value="UniProtKB-KW"/>
</dbReference>
<dbReference type="Pfam" id="PF13193">
    <property type="entry name" value="AMP-binding_C"/>
    <property type="match status" value="5"/>
</dbReference>
<dbReference type="Gene3D" id="3.30.300.30">
    <property type="match status" value="5"/>
</dbReference>
<dbReference type="GO" id="GO:0004497">
    <property type="term" value="F:monooxygenase activity"/>
    <property type="evidence" value="ECO:0007669"/>
    <property type="project" value="UniProtKB-KW"/>
</dbReference>
<dbReference type="Proteomes" id="UP000092461">
    <property type="component" value="Unassembled WGS sequence"/>
</dbReference>
<dbReference type="VEuPathDB" id="VectorBase:LLOJ005616"/>
<keyword evidence="11" id="KW-0576">Peroxisome</keyword>
<dbReference type="InterPro" id="IPR025110">
    <property type="entry name" value="AMP-bd_C"/>
</dbReference>
<evidence type="ECO:0000313" key="18">
    <source>
        <dbReference type="EnsemblMetazoa" id="LLOJ005616-PA"/>
    </source>
</evidence>
<evidence type="ECO:0000256" key="2">
    <source>
        <dbReference type="ARBA" id="ARBA00004275"/>
    </source>
</evidence>
<evidence type="ECO:0000313" key="19">
    <source>
        <dbReference type="Proteomes" id="UP000092461"/>
    </source>
</evidence>
<dbReference type="InterPro" id="IPR000873">
    <property type="entry name" value="AMP-dep_synth/lig_dom"/>
</dbReference>
<keyword evidence="10" id="KW-0503">Monooxygenase</keyword>
<comment type="similarity">
    <text evidence="3">Belongs to the ATP-dependent AMP-binding enzyme family.</text>
</comment>
<accession>A0A1B0GIW0</accession>
<keyword evidence="8" id="KW-0460">Magnesium</keyword>
<evidence type="ECO:0000256" key="8">
    <source>
        <dbReference type="ARBA" id="ARBA00022842"/>
    </source>
</evidence>
<dbReference type="FunFam" id="3.40.50.12780:FF:000003">
    <property type="entry name" value="Long-chain-fatty-acid--CoA ligase FadD"/>
    <property type="match status" value="3"/>
</dbReference>
<comment type="catalytic activity">
    <reaction evidence="14">
        <text>firefly D-luciferin + ATP + O2 = firefly oxyluciferin + hnu + AMP + CO2 + diphosphate</text>
        <dbReference type="Rhea" id="RHEA:10732"/>
        <dbReference type="ChEBI" id="CHEBI:15379"/>
        <dbReference type="ChEBI" id="CHEBI:16526"/>
        <dbReference type="ChEBI" id="CHEBI:16792"/>
        <dbReference type="ChEBI" id="CHEBI:30212"/>
        <dbReference type="ChEBI" id="CHEBI:30616"/>
        <dbReference type="ChEBI" id="CHEBI:33019"/>
        <dbReference type="ChEBI" id="CHEBI:58038"/>
        <dbReference type="ChEBI" id="CHEBI:456215"/>
        <dbReference type="EC" id="1.13.12.7"/>
    </reaction>
</comment>
<dbReference type="Gene3D" id="3.40.50.12780">
    <property type="entry name" value="N-terminal domain of ligase-like"/>
    <property type="match status" value="1"/>
</dbReference>
<comment type="subcellular location">
    <subcellularLocation>
        <location evidence="2">Peroxisome</location>
    </subcellularLocation>
</comment>
<dbReference type="EC" id="1.13.12.7" evidence="4"/>
<feature type="domain" description="AMP-dependent synthetase/ligase" evidence="16">
    <location>
        <begin position="2047"/>
        <end position="2451"/>
    </location>
</feature>
<evidence type="ECO:0000256" key="1">
    <source>
        <dbReference type="ARBA" id="ARBA00001946"/>
    </source>
</evidence>
<dbReference type="VEuPathDB" id="VectorBase:LLONM1_008669"/>
<evidence type="ECO:0000256" key="7">
    <source>
        <dbReference type="ARBA" id="ARBA00022840"/>
    </source>
</evidence>
<dbReference type="VEuPathDB" id="VectorBase:LLONM1_000805"/>
<feature type="domain" description="AMP-binding enzyme C-terminal" evidence="17">
    <location>
        <begin position="975"/>
        <end position="1040"/>
    </location>
</feature>
<dbReference type="InterPro" id="IPR042099">
    <property type="entry name" value="ANL_N_sf"/>
</dbReference>
<keyword evidence="19" id="KW-1185">Reference proteome</keyword>
<keyword evidence="13" id="KW-0599">Photoprotein</keyword>
<keyword evidence="6" id="KW-0547">Nucleotide-binding</keyword>
<dbReference type="InterPro" id="IPR020845">
    <property type="entry name" value="AMP-binding_CS"/>
</dbReference>
<dbReference type="PROSITE" id="PS00455">
    <property type="entry name" value="AMP_BINDING"/>
    <property type="match status" value="4"/>
</dbReference>
<dbReference type="PANTHER" id="PTHR24096">
    <property type="entry name" value="LONG-CHAIN-FATTY-ACID--COA LIGASE"/>
    <property type="match status" value="1"/>
</dbReference>
<dbReference type="GO" id="GO:0005524">
    <property type="term" value="F:ATP binding"/>
    <property type="evidence" value="ECO:0007669"/>
    <property type="project" value="UniProtKB-KW"/>
</dbReference>
<evidence type="ECO:0000259" key="17">
    <source>
        <dbReference type="Pfam" id="PF13193"/>
    </source>
</evidence>
<dbReference type="FunFam" id="3.30.300.30:FF:000007">
    <property type="entry name" value="4-coumarate--CoA ligase 2"/>
    <property type="match status" value="1"/>
</dbReference>
<evidence type="ECO:0000256" key="4">
    <source>
        <dbReference type="ARBA" id="ARBA00012532"/>
    </source>
</evidence>
<evidence type="ECO:0000256" key="12">
    <source>
        <dbReference type="ARBA" id="ARBA00023223"/>
    </source>
</evidence>
<feature type="transmembrane region" description="Helical" evidence="15">
    <location>
        <begin position="1142"/>
        <end position="1163"/>
    </location>
</feature>
<feature type="transmembrane region" description="Helical" evidence="15">
    <location>
        <begin position="143"/>
        <end position="162"/>
    </location>
</feature>
<feature type="domain" description="AMP-binding enzyme C-terminal" evidence="17">
    <location>
        <begin position="1502"/>
        <end position="1565"/>
    </location>
</feature>
<keyword evidence="7" id="KW-0067">ATP-binding</keyword>
<evidence type="ECO:0000259" key="16">
    <source>
        <dbReference type="Pfam" id="PF00501"/>
    </source>
</evidence>
<feature type="domain" description="AMP-dependent synthetase/ligase" evidence="16">
    <location>
        <begin position="595"/>
        <end position="923"/>
    </location>
</feature>
<dbReference type="SUPFAM" id="SSF56801">
    <property type="entry name" value="Acetyl-CoA synthetase-like"/>
    <property type="match status" value="7"/>
</dbReference>
<protein>
    <recommendedName>
        <fullName evidence="5">Luciferin 4-monooxygenase</fullName>
        <ecNumber evidence="4">1.13.12.7</ecNumber>
    </recommendedName>
</protein>
<dbReference type="GO" id="GO:0005777">
    <property type="term" value="C:peroxisome"/>
    <property type="evidence" value="ECO:0007669"/>
    <property type="project" value="UniProtKB-SubCell"/>
</dbReference>
<comment type="cofactor">
    <cofactor evidence="1">
        <name>Mg(2+)</name>
        <dbReference type="ChEBI" id="CHEBI:18420"/>
    </cofactor>
</comment>
<feature type="domain" description="AMP-binding enzyme C-terminal" evidence="17">
    <location>
        <begin position="385"/>
        <end position="444"/>
    </location>
</feature>
<feature type="domain" description="AMP-dependent synthetase/ligase" evidence="16">
    <location>
        <begin position="1087"/>
        <end position="1450"/>
    </location>
</feature>
<dbReference type="VEuPathDB" id="VectorBase:LLONM1_011821"/>
<evidence type="ECO:0000256" key="3">
    <source>
        <dbReference type="ARBA" id="ARBA00006432"/>
    </source>
</evidence>
<keyword evidence="15" id="KW-0812">Transmembrane</keyword>
<keyword evidence="15" id="KW-0472">Membrane</keyword>
<dbReference type="Pfam" id="PF00501">
    <property type="entry name" value="AMP-binding"/>
    <property type="match status" value="5"/>
</dbReference>
<dbReference type="PANTHER" id="PTHR24096:SF423">
    <property type="entry name" value="GM05240P"/>
    <property type="match status" value="1"/>
</dbReference>
<organism evidence="18 19">
    <name type="scientific">Lutzomyia longipalpis</name>
    <name type="common">Sand fly</name>
    <dbReference type="NCBI Taxonomy" id="7200"/>
    <lineage>
        <taxon>Eukaryota</taxon>
        <taxon>Metazoa</taxon>
        <taxon>Ecdysozoa</taxon>
        <taxon>Arthropoda</taxon>
        <taxon>Hexapoda</taxon>
        <taxon>Insecta</taxon>
        <taxon>Pterygota</taxon>
        <taxon>Neoptera</taxon>
        <taxon>Endopterygota</taxon>
        <taxon>Diptera</taxon>
        <taxon>Nematocera</taxon>
        <taxon>Psychodoidea</taxon>
        <taxon>Psychodidae</taxon>
        <taxon>Lutzomyia</taxon>
        <taxon>Lutzomyia</taxon>
    </lineage>
</organism>